<evidence type="ECO:0000313" key="2">
    <source>
        <dbReference type="Proteomes" id="UP001162501"/>
    </source>
</evidence>
<organism evidence="1 2">
    <name type="scientific">Rangifer tarandus platyrhynchus</name>
    <name type="common">Svalbard reindeer</name>
    <dbReference type="NCBI Taxonomy" id="3082113"/>
    <lineage>
        <taxon>Eukaryota</taxon>
        <taxon>Metazoa</taxon>
        <taxon>Chordata</taxon>
        <taxon>Craniata</taxon>
        <taxon>Vertebrata</taxon>
        <taxon>Euteleostomi</taxon>
        <taxon>Mammalia</taxon>
        <taxon>Eutheria</taxon>
        <taxon>Laurasiatheria</taxon>
        <taxon>Artiodactyla</taxon>
        <taxon>Ruminantia</taxon>
        <taxon>Pecora</taxon>
        <taxon>Cervidae</taxon>
        <taxon>Odocoileinae</taxon>
        <taxon>Rangifer</taxon>
    </lineage>
</organism>
<protein>
    <submittedName>
        <fullName evidence="1">Uncharacterized protein</fullName>
    </submittedName>
</protein>
<gene>
    <name evidence="1" type="ORF">MRATA1EN22A_LOCUS22249</name>
</gene>
<dbReference type="EMBL" id="OZ243562">
    <property type="protein sequence ID" value="CAN0500427.1"/>
    <property type="molecule type" value="Genomic_DNA"/>
</dbReference>
<dbReference type="Proteomes" id="UP001162501">
    <property type="component" value="Chromosome 34"/>
</dbReference>
<reference evidence="1" key="1">
    <citation type="submission" date="2025-03" db="EMBL/GenBank/DDBJ databases">
        <authorList>
            <consortium name="ELIXIR-Norway"/>
            <consortium name="Elixir Norway"/>
        </authorList>
    </citation>
    <scope>NUCLEOTIDE SEQUENCE</scope>
</reference>
<accession>A0ACB1MJN9</accession>
<proteinExistence type="predicted"/>
<evidence type="ECO:0000313" key="1">
    <source>
        <dbReference type="EMBL" id="CAN0500427.1"/>
    </source>
</evidence>
<name>A0ACB1MJN9_RANTA</name>
<sequence>MQQTLSGLVLSLLQKSPLSETGFCLRCEAFPGCYSHIYLLPSEQPARLQPGPSRNPVPGARELLGGPGTFLSGSPTQARPRTRLLAGTEWSRAPAREGCARHSQSWARSPARGGAPPGGATQAPPRAHPAPRRRPPGERGPNL</sequence>